<proteinExistence type="predicted"/>
<name>A0A4Q9MRE3_9APHY</name>
<feature type="chain" id="PRO_5020845192" evidence="1">
    <location>
        <begin position="32"/>
        <end position="143"/>
    </location>
</feature>
<reference evidence="2" key="1">
    <citation type="submission" date="2019-01" db="EMBL/GenBank/DDBJ databases">
        <title>Draft genome sequences of three monokaryotic isolates of the white-rot basidiomycete fungus Dichomitus squalens.</title>
        <authorList>
            <consortium name="DOE Joint Genome Institute"/>
            <person name="Lopez S.C."/>
            <person name="Andreopoulos B."/>
            <person name="Pangilinan J."/>
            <person name="Lipzen A."/>
            <person name="Riley R."/>
            <person name="Ahrendt S."/>
            <person name="Ng V."/>
            <person name="Barry K."/>
            <person name="Daum C."/>
            <person name="Grigoriev I.V."/>
            <person name="Hilden K.S."/>
            <person name="Makela M.R."/>
            <person name="de Vries R.P."/>
        </authorList>
    </citation>
    <scope>NUCLEOTIDE SEQUENCE [LARGE SCALE GENOMIC DNA]</scope>
    <source>
        <strain evidence="2">OM18370.1</strain>
    </source>
</reference>
<dbReference type="EMBL" id="ML143406">
    <property type="protein sequence ID" value="TBU30414.1"/>
    <property type="molecule type" value="Genomic_DNA"/>
</dbReference>
<feature type="signal peptide" evidence="1">
    <location>
        <begin position="1"/>
        <end position="31"/>
    </location>
</feature>
<sequence length="143" mass="15713">MCTTNTISAGHLVRKCLHTPFFLAMLATTHAGNAAVPSRTIADRDSDVAPLFFGVAVGLKPTWWLPTGGTIGSRPVLLRILLACQEGRFDTHADARRTWRVLRARGVVDDGHLAHEEMDGRRLVRFSTLRVDQRVLVQDVAGS</sequence>
<protein>
    <submittedName>
        <fullName evidence="2">Uncharacterized protein</fullName>
    </submittedName>
</protein>
<evidence type="ECO:0000256" key="1">
    <source>
        <dbReference type="SAM" id="SignalP"/>
    </source>
</evidence>
<dbReference type="AlphaFoldDB" id="A0A4Q9MRE3"/>
<evidence type="ECO:0000313" key="2">
    <source>
        <dbReference type="EMBL" id="TBU30414.1"/>
    </source>
</evidence>
<dbReference type="Proteomes" id="UP000292957">
    <property type="component" value="Unassembled WGS sequence"/>
</dbReference>
<keyword evidence="1" id="KW-0732">Signal</keyword>
<gene>
    <name evidence="2" type="ORF">BD311DRAFT_226638</name>
</gene>
<organism evidence="2">
    <name type="scientific">Dichomitus squalens</name>
    <dbReference type="NCBI Taxonomy" id="114155"/>
    <lineage>
        <taxon>Eukaryota</taxon>
        <taxon>Fungi</taxon>
        <taxon>Dikarya</taxon>
        <taxon>Basidiomycota</taxon>
        <taxon>Agaricomycotina</taxon>
        <taxon>Agaricomycetes</taxon>
        <taxon>Polyporales</taxon>
        <taxon>Polyporaceae</taxon>
        <taxon>Dichomitus</taxon>
    </lineage>
</organism>
<accession>A0A4Q9MRE3</accession>